<feature type="domain" description="TNase-like" evidence="5">
    <location>
        <begin position="22"/>
        <end position="162"/>
    </location>
</feature>
<protein>
    <submittedName>
        <fullName evidence="6">Thermonuclease family protein</fullName>
    </submittedName>
</protein>
<dbReference type="GO" id="GO:0004519">
    <property type="term" value="F:endonuclease activity"/>
    <property type="evidence" value="ECO:0007669"/>
    <property type="project" value="UniProtKB-KW"/>
</dbReference>
<accession>A0A8J6QV38</accession>
<dbReference type="InterPro" id="IPR035437">
    <property type="entry name" value="SNase_OB-fold_sf"/>
</dbReference>
<feature type="chain" id="PRO_5035322609" evidence="4">
    <location>
        <begin position="24"/>
        <end position="162"/>
    </location>
</feature>
<evidence type="ECO:0000256" key="2">
    <source>
        <dbReference type="ARBA" id="ARBA00022759"/>
    </source>
</evidence>
<dbReference type="InterPro" id="IPR016071">
    <property type="entry name" value="Staphylococal_nuclease_OB-fold"/>
</dbReference>
<feature type="signal peptide" evidence="4">
    <location>
        <begin position="1"/>
        <end position="23"/>
    </location>
</feature>
<dbReference type="SMART" id="SM00318">
    <property type="entry name" value="SNc"/>
    <property type="match status" value="1"/>
</dbReference>
<reference evidence="6" key="1">
    <citation type="submission" date="2020-09" db="EMBL/GenBank/DDBJ databases">
        <title>Pelobacter alkaliphilus sp. nov., a novel anaerobic arsenate-reducing bacterium from terrestrial mud volcano.</title>
        <authorList>
            <person name="Khomyakova M.A."/>
            <person name="Merkel A.Y."/>
            <person name="Slobodkin A.I."/>
        </authorList>
    </citation>
    <scope>NUCLEOTIDE SEQUENCE</scope>
    <source>
        <strain evidence="6">M08fum</strain>
    </source>
</reference>
<dbReference type="Gene3D" id="2.40.50.90">
    <property type="match status" value="1"/>
</dbReference>
<dbReference type="EMBL" id="JACWUN010000012">
    <property type="protein sequence ID" value="MBD1401195.1"/>
    <property type="molecule type" value="Genomic_DNA"/>
</dbReference>
<dbReference type="Proteomes" id="UP000632828">
    <property type="component" value="Unassembled WGS sequence"/>
</dbReference>
<dbReference type="SUPFAM" id="SSF50199">
    <property type="entry name" value="Staphylococcal nuclease"/>
    <property type="match status" value="1"/>
</dbReference>
<evidence type="ECO:0000256" key="1">
    <source>
        <dbReference type="ARBA" id="ARBA00022722"/>
    </source>
</evidence>
<dbReference type="Pfam" id="PF00565">
    <property type="entry name" value="SNase"/>
    <property type="match status" value="1"/>
</dbReference>
<keyword evidence="1" id="KW-0540">Nuclease</keyword>
<evidence type="ECO:0000256" key="4">
    <source>
        <dbReference type="SAM" id="SignalP"/>
    </source>
</evidence>
<gene>
    <name evidence="6" type="ORF">ICT70_10965</name>
</gene>
<evidence type="ECO:0000259" key="5">
    <source>
        <dbReference type="PROSITE" id="PS50830"/>
    </source>
</evidence>
<dbReference type="PROSITE" id="PS50830">
    <property type="entry name" value="TNASE_3"/>
    <property type="match status" value="1"/>
</dbReference>
<dbReference type="GO" id="GO:0016787">
    <property type="term" value="F:hydrolase activity"/>
    <property type="evidence" value="ECO:0007669"/>
    <property type="project" value="UniProtKB-KW"/>
</dbReference>
<organism evidence="6 7">
    <name type="scientific">Pelovirga terrestris</name>
    <dbReference type="NCBI Taxonomy" id="2771352"/>
    <lineage>
        <taxon>Bacteria</taxon>
        <taxon>Pseudomonadati</taxon>
        <taxon>Thermodesulfobacteriota</taxon>
        <taxon>Desulfuromonadia</taxon>
        <taxon>Geobacterales</taxon>
        <taxon>Geobacteraceae</taxon>
        <taxon>Pelovirga</taxon>
    </lineage>
</organism>
<comment type="caution">
    <text evidence="6">The sequence shown here is derived from an EMBL/GenBank/DDBJ whole genome shotgun (WGS) entry which is preliminary data.</text>
</comment>
<dbReference type="AlphaFoldDB" id="A0A8J6QV38"/>
<evidence type="ECO:0000256" key="3">
    <source>
        <dbReference type="ARBA" id="ARBA00022801"/>
    </source>
</evidence>
<keyword evidence="2" id="KW-0255">Endonuclease</keyword>
<dbReference type="PANTHER" id="PTHR12302">
    <property type="entry name" value="EBNA2 BINDING PROTEIN P100"/>
    <property type="match status" value="1"/>
</dbReference>
<dbReference type="RefSeq" id="WP_191156535.1">
    <property type="nucleotide sequence ID" value="NZ_JACWUN010000012.1"/>
</dbReference>
<keyword evidence="7" id="KW-1185">Reference proteome</keyword>
<evidence type="ECO:0000313" key="7">
    <source>
        <dbReference type="Proteomes" id="UP000632828"/>
    </source>
</evidence>
<keyword evidence="3" id="KW-0378">Hydrolase</keyword>
<evidence type="ECO:0000313" key="6">
    <source>
        <dbReference type="EMBL" id="MBD1401195.1"/>
    </source>
</evidence>
<dbReference type="PANTHER" id="PTHR12302:SF3">
    <property type="entry name" value="SERINE_THREONINE-PROTEIN KINASE 31"/>
    <property type="match status" value="1"/>
</dbReference>
<name>A0A8J6QV38_9BACT</name>
<keyword evidence="4" id="KW-0732">Signal</keyword>
<sequence length="162" mass="18867">MPGRILLVLLLLVQLCACRQAEAVSGRVTWVYDGDTIEVEHIGRVRLLGIDAPEAEASDRDRFYRHRFKISPATLRTVARQAGQFVIRHSRNQIVRLEFDRERTDQYERTLAYVYLPDGRLLNQLLVEEGLAAVFRRAEFELKDQFLAAEDKARNQKRGLWR</sequence>
<proteinExistence type="predicted"/>